<dbReference type="Proteomes" id="UP001597368">
    <property type="component" value="Unassembled WGS sequence"/>
</dbReference>
<sequence length="270" mass="27600">MATVHSADGTAISYDRVGSGPAVILVDGATAHRAVNPTAGELAALLSPSFTVYTYDRRGRGQSGDAAADVTAALAVAAEIADIDALIAEAGGSAALCGFSSGSVLALEAALAGSSISHLALYEPPFVVTDDRAPLPADYRPQLQAALAEGRRGDAAAMFLARAVGIPSEYVDGMRQGPHWAAMEEIAHTLAYDAAVMGSTMSGEVKELERFAAVQVPTLVLYGGNTEPWIASAARALAEVVPGARLDSLEGQDHQVAAAAIAPPLGRFFA</sequence>
<evidence type="ECO:0000259" key="1">
    <source>
        <dbReference type="Pfam" id="PF12697"/>
    </source>
</evidence>
<dbReference type="SUPFAM" id="SSF53474">
    <property type="entry name" value="alpha/beta-Hydrolases"/>
    <property type="match status" value="1"/>
</dbReference>
<dbReference type="Gene3D" id="3.40.50.1820">
    <property type="entry name" value="alpha/beta hydrolase"/>
    <property type="match status" value="1"/>
</dbReference>
<gene>
    <name evidence="2" type="ORF">ACFSKW_15800</name>
</gene>
<dbReference type="Pfam" id="PF12697">
    <property type="entry name" value="Abhydrolase_6"/>
    <property type="match status" value="1"/>
</dbReference>
<accession>A0ABW4SVI5</accession>
<feature type="domain" description="AB hydrolase-1" evidence="1">
    <location>
        <begin position="39"/>
        <end position="254"/>
    </location>
</feature>
<dbReference type="PANTHER" id="PTHR43433">
    <property type="entry name" value="HYDROLASE, ALPHA/BETA FOLD FAMILY PROTEIN"/>
    <property type="match status" value="1"/>
</dbReference>
<dbReference type="PANTHER" id="PTHR43433:SF5">
    <property type="entry name" value="AB HYDROLASE-1 DOMAIN-CONTAINING PROTEIN"/>
    <property type="match status" value="1"/>
</dbReference>
<proteinExistence type="predicted"/>
<dbReference type="InterPro" id="IPR050471">
    <property type="entry name" value="AB_hydrolase"/>
</dbReference>
<dbReference type="RefSeq" id="WP_379572979.1">
    <property type="nucleotide sequence ID" value="NZ_JBHUFV010000022.1"/>
</dbReference>
<comment type="caution">
    <text evidence="2">The sequence shown here is derived from an EMBL/GenBank/DDBJ whole genome shotgun (WGS) entry which is preliminary data.</text>
</comment>
<dbReference type="InterPro" id="IPR029058">
    <property type="entry name" value="AB_hydrolase_fold"/>
</dbReference>
<protein>
    <submittedName>
        <fullName evidence="2">Alpha/beta fold hydrolase</fullName>
    </submittedName>
</protein>
<dbReference type="EMBL" id="JBHUFV010000022">
    <property type="protein sequence ID" value="MFD1932940.1"/>
    <property type="molecule type" value="Genomic_DNA"/>
</dbReference>
<keyword evidence="2" id="KW-0378">Hydrolase</keyword>
<dbReference type="GO" id="GO:0016787">
    <property type="term" value="F:hydrolase activity"/>
    <property type="evidence" value="ECO:0007669"/>
    <property type="project" value="UniProtKB-KW"/>
</dbReference>
<evidence type="ECO:0000313" key="2">
    <source>
        <dbReference type="EMBL" id="MFD1932940.1"/>
    </source>
</evidence>
<dbReference type="InterPro" id="IPR000073">
    <property type="entry name" value="AB_hydrolase_1"/>
</dbReference>
<reference evidence="3" key="1">
    <citation type="journal article" date="2019" name="Int. J. Syst. Evol. Microbiol.">
        <title>The Global Catalogue of Microorganisms (GCM) 10K type strain sequencing project: providing services to taxonomists for standard genome sequencing and annotation.</title>
        <authorList>
            <consortium name="The Broad Institute Genomics Platform"/>
            <consortium name="The Broad Institute Genome Sequencing Center for Infectious Disease"/>
            <person name="Wu L."/>
            <person name="Ma J."/>
        </authorList>
    </citation>
    <scope>NUCLEOTIDE SEQUENCE [LARGE SCALE GENOMIC DNA]</scope>
    <source>
        <strain evidence="3">ICMP 6774ER</strain>
    </source>
</reference>
<name>A0ABW4SVI5_9ACTN</name>
<organism evidence="2 3">
    <name type="scientific">Nonomuraea mangrovi</name>
    <dbReference type="NCBI Taxonomy" id="2316207"/>
    <lineage>
        <taxon>Bacteria</taxon>
        <taxon>Bacillati</taxon>
        <taxon>Actinomycetota</taxon>
        <taxon>Actinomycetes</taxon>
        <taxon>Streptosporangiales</taxon>
        <taxon>Streptosporangiaceae</taxon>
        <taxon>Nonomuraea</taxon>
    </lineage>
</organism>
<evidence type="ECO:0000313" key="3">
    <source>
        <dbReference type="Proteomes" id="UP001597368"/>
    </source>
</evidence>
<keyword evidence="3" id="KW-1185">Reference proteome</keyword>